<accession>A0ABV9WL77</accession>
<dbReference type="Gene3D" id="2.60.40.180">
    <property type="entry name" value="Transthyretin/hydroxyisourate hydrolase domain"/>
    <property type="match status" value="1"/>
</dbReference>
<dbReference type="PANTHER" id="PTHR10395">
    <property type="entry name" value="URICASE AND TRANSTHYRETIN-RELATED"/>
    <property type="match status" value="1"/>
</dbReference>
<dbReference type="GO" id="GO:0033971">
    <property type="term" value="F:hydroxyisourate hydrolase activity"/>
    <property type="evidence" value="ECO:0007669"/>
    <property type="project" value="UniProtKB-EC"/>
</dbReference>
<dbReference type="Proteomes" id="UP001595912">
    <property type="component" value="Unassembled WGS sequence"/>
</dbReference>
<dbReference type="RefSeq" id="WP_380129020.1">
    <property type="nucleotide sequence ID" value="NZ_JBHSIU010000131.1"/>
</dbReference>
<evidence type="ECO:0000313" key="3">
    <source>
        <dbReference type="Proteomes" id="UP001595912"/>
    </source>
</evidence>
<organism evidence="2 3">
    <name type="scientific">Dactylosporangium cerinum</name>
    <dbReference type="NCBI Taxonomy" id="1434730"/>
    <lineage>
        <taxon>Bacteria</taxon>
        <taxon>Bacillati</taxon>
        <taxon>Actinomycetota</taxon>
        <taxon>Actinomycetes</taxon>
        <taxon>Micromonosporales</taxon>
        <taxon>Micromonosporaceae</taxon>
        <taxon>Dactylosporangium</taxon>
    </lineage>
</organism>
<protein>
    <submittedName>
        <fullName evidence="2">Hydroxyisourate hydrolase</fullName>
        <ecNumber evidence="2">3.5.2.17</ecNumber>
    </submittedName>
</protein>
<keyword evidence="3" id="KW-1185">Reference proteome</keyword>
<keyword evidence="2" id="KW-0378">Hydrolase</keyword>
<proteinExistence type="predicted"/>
<dbReference type="InterPro" id="IPR036817">
    <property type="entry name" value="Transthyretin/HIU_hydrolase_sf"/>
</dbReference>
<dbReference type="SUPFAM" id="SSF49472">
    <property type="entry name" value="Transthyretin (synonym: prealbumin)"/>
    <property type="match status" value="1"/>
</dbReference>
<feature type="domain" description="Transthyretin/hydroxyisourate hydrolase" evidence="1">
    <location>
        <begin position="3"/>
        <end position="105"/>
    </location>
</feature>
<evidence type="ECO:0000313" key="2">
    <source>
        <dbReference type="EMBL" id="MFC5008331.1"/>
    </source>
</evidence>
<gene>
    <name evidence="2" type="ORF">ACFPIJ_62300</name>
</gene>
<dbReference type="EC" id="3.5.2.17" evidence="2"/>
<sequence>MQALDGVYGRSAAGLRARIERIGENVWEPVASGETDIDGFITDWIGTTFETGAHRIVFDSDFYFAALGVTAAYPDVTVTIRNADRAENCRIQVVLAPSSYSMYFGTHG</sequence>
<evidence type="ECO:0000259" key="1">
    <source>
        <dbReference type="Pfam" id="PF00576"/>
    </source>
</evidence>
<name>A0ABV9WL77_9ACTN</name>
<dbReference type="Pfam" id="PF00576">
    <property type="entry name" value="Transthyretin"/>
    <property type="match status" value="1"/>
</dbReference>
<dbReference type="PANTHER" id="PTHR10395:SF7">
    <property type="entry name" value="5-HYDROXYISOURATE HYDROLASE"/>
    <property type="match status" value="1"/>
</dbReference>
<reference evidence="3" key="1">
    <citation type="journal article" date="2019" name="Int. J. Syst. Evol. Microbiol.">
        <title>The Global Catalogue of Microorganisms (GCM) 10K type strain sequencing project: providing services to taxonomists for standard genome sequencing and annotation.</title>
        <authorList>
            <consortium name="The Broad Institute Genomics Platform"/>
            <consortium name="The Broad Institute Genome Sequencing Center for Infectious Disease"/>
            <person name="Wu L."/>
            <person name="Ma J."/>
        </authorList>
    </citation>
    <scope>NUCLEOTIDE SEQUENCE [LARGE SCALE GENOMIC DNA]</scope>
    <source>
        <strain evidence="3">CGMCC 4.7152</strain>
    </source>
</reference>
<dbReference type="EMBL" id="JBHSIU010000131">
    <property type="protein sequence ID" value="MFC5008331.1"/>
    <property type="molecule type" value="Genomic_DNA"/>
</dbReference>
<comment type="caution">
    <text evidence="2">The sequence shown here is derived from an EMBL/GenBank/DDBJ whole genome shotgun (WGS) entry which is preliminary data.</text>
</comment>
<dbReference type="InterPro" id="IPR023416">
    <property type="entry name" value="Transthyretin/HIU_hydrolase_d"/>
</dbReference>